<protein>
    <submittedName>
        <fullName evidence="2">NIPSNAP family protein</fullName>
    </submittedName>
</protein>
<proteinExistence type="predicted"/>
<comment type="caution">
    <text evidence="2">The sequence shown here is derived from an EMBL/GenBank/DDBJ whole genome shotgun (WGS) entry which is preliminary data.</text>
</comment>
<evidence type="ECO:0000313" key="2">
    <source>
        <dbReference type="EMBL" id="PRD53028.1"/>
    </source>
</evidence>
<dbReference type="OrthoDB" id="9809695at2"/>
<dbReference type="InterPro" id="IPR012577">
    <property type="entry name" value="NIPSNAP"/>
</dbReference>
<name>A0A2S9JIW5_9HYPH</name>
<accession>A0A2S9JIW5</accession>
<dbReference type="EMBL" id="PVBT01000003">
    <property type="protein sequence ID" value="PRD53028.1"/>
    <property type="molecule type" value="Genomic_DNA"/>
</dbReference>
<dbReference type="SUPFAM" id="SSF54909">
    <property type="entry name" value="Dimeric alpha+beta barrel"/>
    <property type="match status" value="1"/>
</dbReference>
<gene>
    <name evidence="2" type="ORF">C5750_11485</name>
</gene>
<reference evidence="2 3" key="1">
    <citation type="submission" date="2018-02" db="EMBL/GenBank/DDBJ databases">
        <title>The draft genome of Phyllobacterium myrsinacearum DSM5892.</title>
        <authorList>
            <person name="Li L."/>
            <person name="Liu L."/>
            <person name="Zhang X."/>
            <person name="Wang T."/>
        </authorList>
    </citation>
    <scope>NUCLEOTIDE SEQUENCE [LARGE SCALE GENOMIC DNA]</scope>
    <source>
        <strain evidence="2 3">DSM 5892</strain>
    </source>
</reference>
<dbReference type="AlphaFoldDB" id="A0A2S9JIW5"/>
<dbReference type="Pfam" id="PF07978">
    <property type="entry name" value="NIPSNAP"/>
    <property type="match status" value="1"/>
</dbReference>
<sequence length="256" mass="28471">MSQLPLKAVQPTEATGRHFNSIVELRSYTLHPGRRDDLIDLFDAHFLESQEACGMTIIGQFRDPGDPNAFVWLRGFQDMATRHEALTAFYDGPVWSAHRDRANSTMIDSDNVLLLHPAEPSSGFALPAARPASPAEVASTTVFQVAIYALNQPADQGFYSYYSTSVAPFLRERGDEPVAVFTSEHGENTFTRLPVRENENVLAVFSRFDDEPAYRAYGVALESDADWLSEQARLGAYLAGKPLVTCLQPTVRSRLR</sequence>
<evidence type="ECO:0000313" key="3">
    <source>
        <dbReference type="Proteomes" id="UP000238563"/>
    </source>
</evidence>
<evidence type="ECO:0000259" key="1">
    <source>
        <dbReference type="Pfam" id="PF07978"/>
    </source>
</evidence>
<organism evidence="2 3">
    <name type="scientific">Phyllobacterium myrsinacearum</name>
    <dbReference type="NCBI Taxonomy" id="28101"/>
    <lineage>
        <taxon>Bacteria</taxon>
        <taxon>Pseudomonadati</taxon>
        <taxon>Pseudomonadota</taxon>
        <taxon>Alphaproteobacteria</taxon>
        <taxon>Hyphomicrobiales</taxon>
        <taxon>Phyllobacteriaceae</taxon>
        <taxon>Phyllobacterium</taxon>
    </lineage>
</organism>
<dbReference type="Gene3D" id="3.30.70.100">
    <property type="match status" value="1"/>
</dbReference>
<dbReference type="Proteomes" id="UP000238563">
    <property type="component" value="Unassembled WGS sequence"/>
</dbReference>
<keyword evidence="3" id="KW-1185">Reference proteome</keyword>
<dbReference type="RefSeq" id="WP_105734042.1">
    <property type="nucleotide sequence ID" value="NZ_PVBT01000003.1"/>
</dbReference>
<feature type="domain" description="NIPSNAP" evidence="1">
    <location>
        <begin position="23"/>
        <end position="119"/>
    </location>
</feature>
<dbReference type="InterPro" id="IPR011008">
    <property type="entry name" value="Dimeric_a/b-barrel"/>
</dbReference>